<feature type="compositionally biased region" description="Low complexity" evidence="1">
    <location>
        <begin position="54"/>
        <end position="65"/>
    </location>
</feature>
<keyword evidence="4" id="KW-1185">Reference proteome</keyword>
<name>A0A919R3I4_9ACTN</name>
<evidence type="ECO:0000256" key="2">
    <source>
        <dbReference type="SAM" id="Phobius"/>
    </source>
</evidence>
<reference evidence="3" key="1">
    <citation type="submission" date="2021-01" db="EMBL/GenBank/DDBJ databases">
        <title>Whole genome shotgun sequence of Sphaerisporangium rufum NBRC 109079.</title>
        <authorList>
            <person name="Komaki H."/>
            <person name="Tamura T."/>
        </authorList>
    </citation>
    <scope>NUCLEOTIDE SEQUENCE</scope>
    <source>
        <strain evidence="3">NBRC 109079</strain>
    </source>
</reference>
<evidence type="ECO:0000256" key="1">
    <source>
        <dbReference type="SAM" id="MobiDB-lite"/>
    </source>
</evidence>
<evidence type="ECO:0000313" key="4">
    <source>
        <dbReference type="Proteomes" id="UP000655287"/>
    </source>
</evidence>
<feature type="region of interest" description="Disordered" evidence="1">
    <location>
        <begin position="36"/>
        <end position="65"/>
    </location>
</feature>
<sequence length="65" mass="7343">MKRILQLVMTRWLARTPIGMVILGIGWWFTRRRRGAAAGDRGKGSRRPGREGRGSYAGSSSRARR</sequence>
<accession>A0A919R3I4</accession>
<organism evidence="3 4">
    <name type="scientific">Sphaerisporangium rufum</name>
    <dbReference type="NCBI Taxonomy" id="1381558"/>
    <lineage>
        <taxon>Bacteria</taxon>
        <taxon>Bacillati</taxon>
        <taxon>Actinomycetota</taxon>
        <taxon>Actinomycetes</taxon>
        <taxon>Streptosporangiales</taxon>
        <taxon>Streptosporangiaceae</taxon>
        <taxon>Sphaerisporangium</taxon>
    </lineage>
</organism>
<keyword evidence="2" id="KW-1133">Transmembrane helix</keyword>
<keyword evidence="2" id="KW-0812">Transmembrane</keyword>
<dbReference type="RefSeq" id="WP_373869518.1">
    <property type="nucleotide sequence ID" value="NZ_BOOU01000038.1"/>
</dbReference>
<gene>
    <name evidence="3" type="ORF">Sru01_26770</name>
</gene>
<keyword evidence="2" id="KW-0472">Membrane</keyword>
<evidence type="ECO:0000313" key="3">
    <source>
        <dbReference type="EMBL" id="GII77695.1"/>
    </source>
</evidence>
<comment type="caution">
    <text evidence="3">The sequence shown here is derived from an EMBL/GenBank/DDBJ whole genome shotgun (WGS) entry which is preliminary data.</text>
</comment>
<dbReference type="Proteomes" id="UP000655287">
    <property type="component" value="Unassembled WGS sequence"/>
</dbReference>
<feature type="compositionally biased region" description="Basic and acidic residues" evidence="1">
    <location>
        <begin position="40"/>
        <end position="53"/>
    </location>
</feature>
<dbReference type="Pfam" id="PF19706">
    <property type="entry name" value="DUF6203"/>
    <property type="match status" value="1"/>
</dbReference>
<dbReference type="EMBL" id="BOOU01000038">
    <property type="protein sequence ID" value="GII77695.1"/>
    <property type="molecule type" value="Genomic_DNA"/>
</dbReference>
<dbReference type="InterPro" id="IPR045777">
    <property type="entry name" value="DUF6203"/>
</dbReference>
<proteinExistence type="predicted"/>
<protein>
    <submittedName>
        <fullName evidence="3">Uncharacterized protein</fullName>
    </submittedName>
</protein>
<feature type="transmembrane region" description="Helical" evidence="2">
    <location>
        <begin position="12"/>
        <end position="29"/>
    </location>
</feature>
<dbReference type="AlphaFoldDB" id="A0A919R3I4"/>